<evidence type="ECO:0000256" key="5">
    <source>
        <dbReference type="ARBA" id="ARBA00022692"/>
    </source>
</evidence>
<dbReference type="GO" id="GO:0005886">
    <property type="term" value="C:plasma membrane"/>
    <property type="evidence" value="ECO:0007669"/>
    <property type="project" value="UniProtKB-SubCell"/>
</dbReference>
<comment type="function">
    <text evidence="9">Part of the tripartite ATP-independent periplasmic (TRAP) transport system.</text>
</comment>
<feature type="transmembrane region" description="Helical" evidence="9">
    <location>
        <begin position="87"/>
        <end position="108"/>
    </location>
</feature>
<dbReference type="InterPro" id="IPR055348">
    <property type="entry name" value="DctQ"/>
</dbReference>
<keyword evidence="6 9" id="KW-1133">Transmembrane helix</keyword>
<dbReference type="RefSeq" id="WP_136574437.1">
    <property type="nucleotide sequence ID" value="NZ_STFG01000020.1"/>
</dbReference>
<evidence type="ECO:0000313" key="12">
    <source>
        <dbReference type="Proteomes" id="UP000308917"/>
    </source>
</evidence>
<evidence type="ECO:0000256" key="4">
    <source>
        <dbReference type="ARBA" id="ARBA00022519"/>
    </source>
</evidence>
<dbReference type="OrthoDB" id="9791324at2"/>
<organism evidence="11 12">
    <name type="scientific">Lampropedia puyangensis</name>
    <dbReference type="NCBI Taxonomy" id="1330072"/>
    <lineage>
        <taxon>Bacteria</taxon>
        <taxon>Pseudomonadati</taxon>
        <taxon>Pseudomonadota</taxon>
        <taxon>Betaproteobacteria</taxon>
        <taxon>Burkholderiales</taxon>
        <taxon>Comamonadaceae</taxon>
        <taxon>Lampropedia</taxon>
    </lineage>
</organism>
<protein>
    <recommendedName>
        <fullName evidence="9">TRAP transporter small permease protein</fullName>
    </recommendedName>
</protein>
<dbReference type="Pfam" id="PF04290">
    <property type="entry name" value="DctQ"/>
    <property type="match status" value="1"/>
</dbReference>
<evidence type="ECO:0000256" key="6">
    <source>
        <dbReference type="ARBA" id="ARBA00022989"/>
    </source>
</evidence>
<feature type="transmembrane region" description="Helical" evidence="9">
    <location>
        <begin position="12"/>
        <end position="36"/>
    </location>
</feature>
<comment type="subunit">
    <text evidence="9">The complex comprises the extracytoplasmic solute receptor protein and the two transmembrane proteins.</text>
</comment>
<comment type="caution">
    <text evidence="11">The sequence shown here is derived from an EMBL/GenBank/DDBJ whole genome shotgun (WGS) entry which is preliminary data.</text>
</comment>
<keyword evidence="12" id="KW-1185">Reference proteome</keyword>
<name>A0A4S8EVE1_9BURK</name>
<reference evidence="11 12" key="1">
    <citation type="journal article" date="2015" name="Antonie Van Leeuwenhoek">
        <title>Lampropedia puyangensis sp. nov., isolated from symptomatic bark of Populus ? euramericana canker and emended description of Lampropedia hyalina (Ehrenberg 1832) Lee et al. 2004.</title>
        <authorList>
            <person name="Li Y."/>
            <person name="Wang T."/>
            <person name="Piao C.G."/>
            <person name="Wang L.F."/>
            <person name="Tian G.Z."/>
            <person name="Zhu T.H."/>
            <person name="Guo M.W."/>
        </authorList>
    </citation>
    <scope>NUCLEOTIDE SEQUENCE [LARGE SCALE GENOMIC DNA]</scope>
    <source>
        <strain evidence="11 12">2-bin</strain>
    </source>
</reference>
<dbReference type="InterPro" id="IPR007387">
    <property type="entry name" value="TRAP_DctQ"/>
</dbReference>
<comment type="subcellular location">
    <subcellularLocation>
        <location evidence="1 9">Cell inner membrane</location>
        <topology evidence="1 9">Multi-pass membrane protein</topology>
    </subcellularLocation>
</comment>
<dbReference type="PANTHER" id="PTHR35011">
    <property type="entry name" value="2,3-DIKETO-L-GULONATE TRAP TRANSPORTER SMALL PERMEASE PROTEIN YIAM"/>
    <property type="match status" value="1"/>
</dbReference>
<gene>
    <name evidence="11" type="ORF">E9531_14210</name>
</gene>
<keyword evidence="4 9" id="KW-0997">Cell inner membrane</keyword>
<evidence type="ECO:0000259" key="10">
    <source>
        <dbReference type="Pfam" id="PF04290"/>
    </source>
</evidence>
<feature type="transmembrane region" description="Helical" evidence="9">
    <location>
        <begin position="128"/>
        <end position="152"/>
    </location>
</feature>
<evidence type="ECO:0000256" key="9">
    <source>
        <dbReference type="RuleBase" id="RU369079"/>
    </source>
</evidence>
<keyword evidence="3" id="KW-1003">Cell membrane</keyword>
<dbReference type="GO" id="GO:0015740">
    <property type="term" value="P:C4-dicarboxylate transport"/>
    <property type="evidence" value="ECO:0007669"/>
    <property type="project" value="TreeGrafter"/>
</dbReference>
<evidence type="ECO:0000256" key="8">
    <source>
        <dbReference type="ARBA" id="ARBA00038436"/>
    </source>
</evidence>
<proteinExistence type="inferred from homology"/>
<keyword evidence="5 9" id="KW-0812">Transmembrane</keyword>
<dbReference type="AlphaFoldDB" id="A0A4S8EVE1"/>
<dbReference type="PANTHER" id="PTHR35011:SF2">
    <property type="entry name" value="2,3-DIKETO-L-GULONATE TRAP TRANSPORTER SMALL PERMEASE PROTEIN YIAM"/>
    <property type="match status" value="1"/>
</dbReference>
<evidence type="ECO:0000256" key="3">
    <source>
        <dbReference type="ARBA" id="ARBA00022475"/>
    </source>
</evidence>
<keyword evidence="2 9" id="KW-0813">Transport</keyword>
<keyword evidence="7 9" id="KW-0472">Membrane</keyword>
<evidence type="ECO:0000313" key="11">
    <source>
        <dbReference type="EMBL" id="THT98476.1"/>
    </source>
</evidence>
<dbReference type="GO" id="GO:0022857">
    <property type="term" value="F:transmembrane transporter activity"/>
    <property type="evidence" value="ECO:0007669"/>
    <property type="project" value="UniProtKB-UniRule"/>
</dbReference>
<comment type="similarity">
    <text evidence="8 9">Belongs to the TRAP transporter small permease family.</text>
</comment>
<dbReference type="EMBL" id="STFG01000020">
    <property type="protein sequence ID" value="THT98476.1"/>
    <property type="molecule type" value="Genomic_DNA"/>
</dbReference>
<feature type="domain" description="Tripartite ATP-independent periplasmic transporters DctQ component" evidence="10">
    <location>
        <begin position="24"/>
        <end position="153"/>
    </location>
</feature>
<evidence type="ECO:0000256" key="2">
    <source>
        <dbReference type="ARBA" id="ARBA00022448"/>
    </source>
</evidence>
<evidence type="ECO:0000256" key="7">
    <source>
        <dbReference type="ARBA" id="ARBA00023136"/>
    </source>
</evidence>
<sequence>MISYFIKKICQLFSIFMVLCLAAMVIMVFGNVVLRYGFNSGFTVTEELSRWLFVWMTFLGAFVALTQRRHLGTNLLLNRLPLGGRKFCFAVSRLLMLFVCVLIVMGGWEQMLLNLNAKSAVLEASTAIFYASGVLFGALACVVLLHELWLLITGNANHMLTTSAIESE</sequence>
<accession>A0A4S8EVE1</accession>
<feature type="transmembrane region" description="Helical" evidence="9">
    <location>
        <begin position="48"/>
        <end position="66"/>
    </location>
</feature>
<dbReference type="Proteomes" id="UP000308917">
    <property type="component" value="Unassembled WGS sequence"/>
</dbReference>
<evidence type="ECO:0000256" key="1">
    <source>
        <dbReference type="ARBA" id="ARBA00004429"/>
    </source>
</evidence>